<dbReference type="RefSeq" id="WP_177215334.1">
    <property type="nucleotide sequence ID" value="NZ_FOXA01000054.1"/>
</dbReference>
<dbReference type="Proteomes" id="UP000199356">
    <property type="component" value="Unassembled WGS sequence"/>
</dbReference>
<protein>
    <submittedName>
        <fullName evidence="2">Uncharacterized protein</fullName>
    </submittedName>
</protein>
<name>A0A1I5WRY5_9RHOB</name>
<feature type="region of interest" description="Disordered" evidence="1">
    <location>
        <begin position="35"/>
        <end position="56"/>
    </location>
</feature>
<keyword evidence="3" id="KW-1185">Reference proteome</keyword>
<feature type="compositionally biased region" description="Basic and acidic residues" evidence="1">
    <location>
        <begin position="46"/>
        <end position="56"/>
    </location>
</feature>
<organism evidence="2 3">
    <name type="scientific">Tranquillimonas alkanivorans</name>
    <dbReference type="NCBI Taxonomy" id="441119"/>
    <lineage>
        <taxon>Bacteria</taxon>
        <taxon>Pseudomonadati</taxon>
        <taxon>Pseudomonadota</taxon>
        <taxon>Alphaproteobacteria</taxon>
        <taxon>Rhodobacterales</taxon>
        <taxon>Roseobacteraceae</taxon>
        <taxon>Tranquillimonas</taxon>
    </lineage>
</organism>
<dbReference type="AlphaFoldDB" id="A0A1I5WRY5"/>
<accession>A0A1I5WRY5</accession>
<sequence>MSSTDSTPRTKAEVMIERSTAASRAILDAEKAERDEKTARLRAKRLAREEGRTKDR</sequence>
<proteinExistence type="predicted"/>
<gene>
    <name evidence="2" type="ORF">SAMN04488047_1549</name>
</gene>
<evidence type="ECO:0000313" key="3">
    <source>
        <dbReference type="Proteomes" id="UP000199356"/>
    </source>
</evidence>
<reference evidence="2 3" key="1">
    <citation type="submission" date="2016-10" db="EMBL/GenBank/DDBJ databases">
        <authorList>
            <person name="de Groot N.N."/>
        </authorList>
    </citation>
    <scope>NUCLEOTIDE SEQUENCE [LARGE SCALE GENOMIC DNA]</scope>
    <source>
        <strain evidence="2 3">DSM 19547</strain>
    </source>
</reference>
<evidence type="ECO:0000313" key="2">
    <source>
        <dbReference type="EMBL" id="SFQ22277.1"/>
    </source>
</evidence>
<dbReference type="EMBL" id="FOXA01000054">
    <property type="protein sequence ID" value="SFQ22277.1"/>
    <property type="molecule type" value="Genomic_DNA"/>
</dbReference>
<evidence type="ECO:0000256" key="1">
    <source>
        <dbReference type="SAM" id="MobiDB-lite"/>
    </source>
</evidence>